<feature type="domain" description="Winged helix-turn-helix" evidence="1">
    <location>
        <begin position="16"/>
        <end position="77"/>
    </location>
</feature>
<evidence type="ECO:0000313" key="2">
    <source>
        <dbReference type="EMBL" id="TCP18083.1"/>
    </source>
</evidence>
<dbReference type="InterPro" id="IPR055245">
    <property type="entry name" value="HTH_proteobacteria"/>
</dbReference>
<proteinExistence type="predicted"/>
<organism evidence="2 3">
    <name type="scientific">Nicoletella semolina</name>
    <dbReference type="NCBI Taxonomy" id="271160"/>
    <lineage>
        <taxon>Bacteria</taxon>
        <taxon>Pseudomonadati</taxon>
        <taxon>Pseudomonadota</taxon>
        <taxon>Gammaproteobacteria</taxon>
        <taxon>Pasteurellales</taxon>
        <taxon>Pasteurellaceae</taxon>
        <taxon>Nicoletella</taxon>
    </lineage>
</organism>
<dbReference type="Pfam" id="PF14090">
    <property type="entry name" value="HTH_39"/>
    <property type="match status" value="1"/>
</dbReference>
<protein>
    <submittedName>
        <fullName evidence="2">Helix-turn-helix protein</fullName>
    </submittedName>
</protein>
<comment type="caution">
    <text evidence="2">The sequence shown here is derived from an EMBL/GenBank/DDBJ whole genome shotgun (WGS) entry which is preliminary data.</text>
</comment>
<evidence type="ECO:0000313" key="3">
    <source>
        <dbReference type="Proteomes" id="UP000295537"/>
    </source>
</evidence>
<dbReference type="RefSeq" id="WP_243694555.1">
    <property type="nucleotide sequence ID" value="NZ_LVXA01000001.1"/>
</dbReference>
<evidence type="ECO:0000259" key="1">
    <source>
        <dbReference type="Pfam" id="PF14090"/>
    </source>
</evidence>
<keyword evidence="3" id="KW-1185">Reference proteome</keyword>
<reference evidence="2 3" key="1">
    <citation type="submission" date="2019-03" db="EMBL/GenBank/DDBJ databases">
        <title>Genomic Encyclopedia of Type Strains, Phase IV (KMG-IV): sequencing the most valuable type-strain genomes for metagenomic binning, comparative biology and taxonomic classification.</title>
        <authorList>
            <person name="Goeker M."/>
        </authorList>
    </citation>
    <scope>NUCLEOTIDE SEQUENCE [LARGE SCALE GENOMIC DNA]</scope>
    <source>
        <strain evidence="2 3">DSM 16380</strain>
    </source>
</reference>
<accession>A0A4R2NAH6</accession>
<dbReference type="AlphaFoldDB" id="A0A4R2NAH6"/>
<dbReference type="EMBL" id="SLXJ01000003">
    <property type="protein sequence ID" value="TCP18083.1"/>
    <property type="molecule type" value="Genomic_DNA"/>
</dbReference>
<dbReference type="Proteomes" id="UP000295537">
    <property type="component" value="Unassembled WGS sequence"/>
</dbReference>
<sequence length="81" mass="9212">MKTQGNDNPNAQSSQSQTKRILQYMLEGGRITQISALEGVGSFRLSARIYDIKSQGYNVKDEWITLPNGKRVKQYFIEVSE</sequence>
<name>A0A4R2NAH6_9PAST</name>
<gene>
    <name evidence="2" type="ORF">EV693_10348</name>
</gene>